<dbReference type="InterPro" id="IPR058058">
    <property type="entry name" value="CBU_0592-like"/>
</dbReference>
<dbReference type="AlphaFoldDB" id="A0A495JQE2"/>
<accession>A0A495JQE2</accession>
<dbReference type="RefSeq" id="WP_121159051.1">
    <property type="nucleotide sequence ID" value="NZ_RBKT01000001.1"/>
</dbReference>
<keyword evidence="1" id="KW-0472">Membrane</keyword>
<evidence type="ECO:0000259" key="2">
    <source>
        <dbReference type="Pfam" id="PF26604"/>
    </source>
</evidence>
<organism evidence="3 4">
    <name type="scientific">Micromonospora pisi</name>
    <dbReference type="NCBI Taxonomy" id="589240"/>
    <lineage>
        <taxon>Bacteria</taxon>
        <taxon>Bacillati</taxon>
        <taxon>Actinomycetota</taxon>
        <taxon>Actinomycetes</taxon>
        <taxon>Micromonosporales</taxon>
        <taxon>Micromonosporaceae</taxon>
        <taxon>Micromonospora</taxon>
    </lineage>
</organism>
<keyword evidence="1" id="KW-0812">Transmembrane</keyword>
<protein>
    <recommendedName>
        <fullName evidence="2">CBU-0592-like domain-containing protein</fullName>
    </recommendedName>
</protein>
<feature type="transmembrane region" description="Helical" evidence="1">
    <location>
        <begin position="34"/>
        <end position="51"/>
    </location>
</feature>
<evidence type="ECO:0000256" key="1">
    <source>
        <dbReference type="SAM" id="Phobius"/>
    </source>
</evidence>
<sequence>MTTTDLIEVLGALLILAAFAGSQLRRMDPHSVRYLLLNTVGAGILAVLAATERSWGFLLLEGTWTIVSVISLAQALRRRPDHPSEAG</sequence>
<dbReference type="Pfam" id="PF26604">
    <property type="entry name" value="CBU_0592"/>
    <property type="match status" value="1"/>
</dbReference>
<reference evidence="3 4" key="1">
    <citation type="submission" date="2018-10" db="EMBL/GenBank/DDBJ databases">
        <title>Sequencing the genomes of 1000 actinobacteria strains.</title>
        <authorList>
            <person name="Klenk H.-P."/>
        </authorList>
    </citation>
    <scope>NUCLEOTIDE SEQUENCE [LARGE SCALE GENOMIC DNA]</scope>
    <source>
        <strain evidence="3 4">DSM 45175</strain>
    </source>
</reference>
<name>A0A495JQE2_9ACTN</name>
<gene>
    <name evidence="3" type="ORF">BDK92_5229</name>
</gene>
<feature type="transmembrane region" description="Helical" evidence="1">
    <location>
        <begin position="57"/>
        <end position="76"/>
    </location>
</feature>
<dbReference type="NCBIfam" id="NF047864">
    <property type="entry name" value="CBU_0592_membra"/>
    <property type="match status" value="1"/>
</dbReference>
<dbReference type="OrthoDB" id="73992at2"/>
<keyword evidence="4" id="KW-1185">Reference proteome</keyword>
<dbReference type="Proteomes" id="UP000277671">
    <property type="component" value="Unassembled WGS sequence"/>
</dbReference>
<evidence type="ECO:0000313" key="3">
    <source>
        <dbReference type="EMBL" id="RKR90845.1"/>
    </source>
</evidence>
<proteinExistence type="predicted"/>
<feature type="transmembrane region" description="Helical" evidence="1">
    <location>
        <begin position="6"/>
        <end position="22"/>
    </location>
</feature>
<dbReference type="EMBL" id="RBKT01000001">
    <property type="protein sequence ID" value="RKR90845.1"/>
    <property type="molecule type" value="Genomic_DNA"/>
</dbReference>
<comment type="caution">
    <text evidence="3">The sequence shown here is derived from an EMBL/GenBank/DDBJ whole genome shotgun (WGS) entry which is preliminary data.</text>
</comment>
<feature type="domain" description="CBU-0592-like" evidence="2">
    <location>
        <begin position="5"/>
        <end position="79"/>
    </location>
</feature>
<keyword evidence="1" id="KW-1133">Transmembrane helix</keyword>
<evidence type="ECO:0000313" key="4">
    <source>
        <dbReference type="Proteomes" id="UP000277671"/>
    </source>
</evidence>